<keyword evidence="10" id="KW-1185">Reference proteome</keyword>
<dbReference type="InterPro" id="IPR041679">
    <property type="entry name" value="DNA2/NAM7-like_C"/>
</dbReference>
<evidence type="ECO:0000259" key="7">
    <source>
        <dbReference type="Pfam" id="PF13086"/>
    </source>
</evidence>
<dbReference type="InterPro" id="IPR050534">
    <property type="entry name" value="Coronavir_polyprotein_1ab"/>
</dbReference>
<keyword evidence="2" id="KW-0547">Nucleotide-binding</keyword>
<dbReference type="GO" id="GO:0005524">
    <property type="term" value="F:ATP binding"/>
    <property type="evidence" value="ECO:0007669"/>
    <property type="project" value="UniProtKB-KW"/>
</dbReference>
<dbReference type="EMBL" id="BPPX01000019">
    <property type="protein sequence ID" value="GJC85810.1"/>
    <property type="molecule type" value="Genomic_DNA"/>
</dbReference>
<dbReference type="Pfam" id="PF13087">
    <property type="entry name" value="AAA_12"/>
    <property type="match status" value="1"/>
</dbReference>
<evidence type="ECO:0000256" key="4">
    <source>
        <dbReference type="ARBA" id="ARBA00022806"/>
    </source>
</evidence>
<proteinExistence type="inferred from homology"/>
<dbReference type="GO" id="GO:0043139">
    <property type="term" value="F:5'-3' DNA helicase activity"/>
    <property type="evidence" value="ECO:0007669"/>
    <property type="project" value="TreeGrafter"/>
</dbReference>
<evidence type="ECO:0000313" key="10">
    <source>
        <dbReference type="Proteomes" id="UP001055172"/>
    </source>
</evidence>
<evidence type="ECO:0000256" key="3">
    <source>
        <dbReference type="ARBA" id="ARBA00022801"/>
    </source>
</evidence>
<dbReference type="GO" id="GO:0016787">
    <property type="term" value="F:hydrolase activity"/>
    <property type="evidence" value="ECO:0007669"/>
    <property type="project" value="UniProtKB-KW"/>
</dbReference>
<name>A0AA37LUG1_9PEZI</name>
<evidence type="ECO:0000256" key="5">
    <source>
        <dbReference type="ARBA" id="ARBA00022840"/>
    </source>
</evidence>
<protein>
    <submittedName>
        <fullName evidence="9">DNA-binding protein SMUBP-2</fullName>
    </submittedName>
</protein>
<keyword evidence="5" id="KW-0067">ATP-binding</keyword>
<dbReference type="PANTHER" id="PTHR43788">
    <property type="entry name" value="DNA2/NAM7 HELICASE FAMILY MEMBER"/>
    <property type="match status" value="1"/>
</dbReference>
<keyword evidence="9" id="KW-0238">DNA-binding</keyword>
<reference evidence="9 10" key="1">
    <citation type="submission" date="2021-07" db="EMBL/GenBank/DDBJ databases">
        <title>Genome data of Colletotrichum spaethianum.</title>
        <authorList>
            <person name="Utami Y.D."/>
            <person name="Hiruma K."/>
        </authorList>
    </citation>
    <scope>NUCLEOTIDE SEQUENCE [LARGE SCALE GENOMIC DNA]</scope>
    <source>
        <strain evidence="9 10">MAFF 242679</strain>
    </source>
</reference>
<keyword evidence="4" id="KW-0347">Helicase</keyword>
<dbReference type="Proteomes" id="UP001055172">
    <property type="component" value="Unassembled WGS sequence"/>
</dbReference>
<sequence>MDQLIVSHNKPTRLESIKMTCIVDINHKVAGYPQSALTTMGNHPNPHVATYISIVQSNTFPMSLRIRHVFRYKTTTSTACLITIPLTAFIDKPRINYYASNADEQRTRLFPGGDKDITFRSSMRLVVNVKTSEIWRRRVGAPPADDTTNAKTLLDDWWNNVRQDIDYLEFGFSMSPNQIMLSSFMHPAIEEFARIQGNPERAWESARAFFRDPENPKQLGWKTLNIDRPRPEKPNAPQIAFTSNVARLLAMQMSSYEELEIELSNAAKLNALTFQSVFLPDVTSAWSPEDGDSFGIQSDGTIQSYIVIITSISVSDEHRSFLPQVGQSLKLSVDIPVPAPRIHPEDEDRPRMPTARALRRLMAEAEQLNREAGHTSSETTDEEVKKQAFETRDYALAFRLASVFPTPVPAELRVSQGLPDAIPDDQARIICATGLLPKFFPVRGDSEAWEDELMAAITFDLSMPSLDLSPPLWSGRPSRGGMAALIHPPPMRYEFPAIDLSGSWDKVINASGKEDTQISITISTDPNNATTRAEMAAMTTMAQAKPDTFQGKLWDYTATFDIKSSIDVTTTLPLQEFRPDGPGSPCQTMYDALRSLPAGLLAYTGGPGSGKTTFGLQIVRHITAKKPDAHIVWTVHSNELCDDIASKLRRVIGNTARIARVYPMRRMVQAIAGRHARDAVKPAGTTKLPQTAAGIATAIENHTRQRARDDPTTRADSLVSRALLTAEASPGFADVIQLRAKPVLTIDEDAALTDSIYRLIAAALETVNIIVGTPVALSQLGNCSKLVSEEFGKWNSDVIVIDEAARMPEAQAWIPIAAFDTKLVIMMGDTRQFKPMSKSLDNQGQGTEGAKWRSTFGPQRTMSLLRRAEKAGATVHHVRINRRNIGNIAAWARWNVYNGRMNIKYGKGPLVDLFRLTINNILRLDKSTANSYVVNIGEGEERNTKPSYDNEANRNYCFHLIFRLFRTGFPCTTDVQAQGSIMVITPYSAQLAAYLNEWDNYNVDAYMKQNVSFRTIDDSMSAEADVVILDTVRTEKLGFIPMTPRMGVATTRARGGMITLLNVKDWSKKKASLASFAKVNHMVSYFNWHFQHGAVADTNFRRKGWALMCTKCGGPNHLEDKCKSDNKCRNRGCGGTHDARFCPRGFRCRPEYKLRTDKPEAKPTDSITPGPVAKTETGRLHPTARRTRAQILANAVVDLDPAPAKTTDVRQDMHRVYQAVSAIKDAEGIDFLAAGHGQDTAGFRIENATGPLVNIGDVLGTEEGRDGDDSNGNGDGGEEDDGSGFNYWQGNDGDVAW</sequence>
<keyword evidence="3" id="KW-0378">Hydrolase</keyword>
<gene>
    <name evidence="9" type="ORF">ColLi_08648</name>
</gene>
<accession>A0AA37LUG1</accession>
<evidence type="ECO:0000256" key="1">
    <source>
        <dbReference type="ARBA" id="ARBA00007913"/>
    </source>
</evidence>
<evidence type="ECO:0000313" key="9">
    <source>
        <dbReference type="EMBL" id="GJC85810.1"/>
    </source>
</evidence>
<evidence type="ECO:0000259" key="8">
    <source>
        <dbReference type="Pfam" id="PF13087"/>
    </source>
</evidence>
<dbReference type="InterPro" id="IPR041677">
    <property type="entry name" value="DNA2/NAM7_AAA_11"/>
</dbReference>
<dbReference type="PANTHER" id="PTHR43788:SF8">
    <property type="entry name" value="DNA-BINDING PROTEIN SMUBP-2"/>
    <property type="match status" value="1"/>
</dbReference>
<dbReference type="GO" id="GO:0003677">
    <property type="term" value="F:DNA binding"/>
    <property type="evidence" value="ECO:0007669"/>
    <property type="project" value="UniProtKB-KW"/>
</dbReference>
<feature type="domain" description="DNA2/NAM7 helicase helicase" evidence="7">
    <location>
        <begin position="604"/>
        <end position="839"/>
    </location>
</feature>
<dbReference type="Gene3D" id="3.40.50.300">
    <property type="entry name" value="P-loop containing nucleotide triphosphate hydrolases"/>
    <property type="match status" value="2"/>
</dbReference>
<comment type="caution">
    <text evidence="9">The sequence shown here is derived from an EMBL/GenBank/DDBJ whole genome shotgun (WGS) entry which is preliminary data.</text>
</comment>
<comment type="similarity">
    <text evidence="1">Belongs to the DNA2/NAM7 helicase family.</text>
</comment>
<organism evidence="9 10">
    <name type="scientific">Colletotrichum liriopes</name>
    <dbReference type="NCBI Taxonomy" id="708192"/>
    <lineage>
        <taxon>Eukaryota</taxon>
        <taxon>Fungi</taxon>
        <taxon>Dikarya</taxon>
        <taxon>Ascomycota</taxon>
        <taxon>Pezizomycotina</taxon>
        <taxon>Sordariomycetes</taxon>
        <taxon>Hypocreomycetidae</taxon>
        <taxon>Glomerellales</taxon>
        <taxon>Glomerellaceae</taxon>
        <taxon>Colletotrichum</taxon>
        <taxon>Colletotrichum spaethianum species complex</taxon>
    </lineage>
</organism>
<evidence type="ECO:0000256" key="6">
    <source>
        <dbReference type="SAM" id="MobiDB-lite"/>
    </source>
</evidence>
<dbReference type="Pfam" id="PF13086">
    <property type="entry name" value="AAA_11"/>
    <property type="match status" value="1"/>
</dbReference>
<dbReference type="InterPro" id="IPR027417">
    <property type="entry name" value="P-loop_NTPase"/>
</dbReference>
<feature type="region of interest" description="Disordered" evidence="6">
    <location>
        <begin position="1256"/>
        <end position="1297"/>
    </location>
</feature>
<dbReference type="SUPFAM" id="SSF52540">
    <property type="entry name" value="P-loop containing nucleoside triphosphate hydrolases"/>
    <property type="match status" value="1"/>
</dbReference>
<evidence type="ECO:0000256" key="2">
    <source>
        <dbReference type="ARBA" id="ARBA00022741"/>
    </source>
</evidence>
<feature type="region of interest" description="Disordered" evidence="6">
    <location>
        <begin position="1157"/>
        <end position="1181"/>
    </location>
</feature>
<feature type="domain" description="DNA2/NAM7 helicase-like C-terminal" evidence="8">
    <location>
        <begin position="862"/>
        <end position="1060"/>
    </location>
</feature>